<dbReference type="Proteomes" id="UP000070133">
    <property type="component" value="Unassembled WGS sequence"/>
</dbReference>
<keyword evidence="3" id="KW-1185">Reference proteome</keyword>
<accession>A0A139H3Q7</accession>
<sequence length="124" mass="13741">MLSRAAGSVPKNTVSMYFGTASDPSTFGNKMAALFSAILICVSSAIAEVNALWEQRPIVEQHKFYVFYHPATEQIAGIVIDVLPKFLLAVFCRVFILRCRISLQGMQNILYSAFMVVAVFNNIT</sequence>
<dbReference type="EMBL" id="LFZN01000154">
    <property type="protein sequence ID" value="KXS97074.1"/>
    <property type="molecule type" value="Genomic_DNA"/>
</dbReference>
<protein>
    <submittedName>
        <fullName evidence="2">Uncharacterized protein</fullName>
    </submittedName>
</protein>
<dbReference type="EMBL" id="LFZN01000154">
    <property type="protein sequence ID" value="KXS97075.1"/>
    <property type="molecule type" value="Genomic_DNA"/>
</dbReference>
<keyword evidence="1" id="KW-0812">Transmembrane</keyword>
<evidence type="ECO:0000313" key="2">
    <source>
        <dbReference type="EMBL" id="KXS97074.1"/>
    </source>
</evidence>
<dbReference type="AlphaFoldDB" id="A0A139H3Q7"/>
<keyword evidence="1" id="KW-1133">Transmembrane helix</keyword>
<name>A0A139H3Q7_9PEZI</name>
<reference evidence="2 3" key="1">
    <citation type="submission" date="2015-07" db="EMBL/GenBank/DDBJ databases">
        <title>Comparative genomics of the Sigatoka disease complex on banana suggests a link between parallel evolutionary changes in Pseudocercospora fijiensis and Pseudocercospora eumusae and increased virulence on the banana host.</title>
        <authorList>
            <person name="Chang T.-C."/>
            <person name="Salvucci A."/>
            <person name="Crous P.W."/>
            <person name="Stergiopoulos I."/>
        </authorList>
    </citation>
    <scope>NUCLEOTIDE SEQUENCE [LARGE SCALE GENOMIC DNA]</scope>
    <source>
        <strain evidence="2 3">CBS 114824</strain>
    </source>
</reference>
<dbReference type="STRING" id="321146.A0A139H3Q7"/>
<feature type="transmembrane region" description="Helical" evidence="1">
    <location>
        <begin position="108"/>
        <end position="123"/>
    </location>
</feature>
<dbReference type="OrthoDB" id="4540850at2759"/>
<gene>
    <name evidence="2" type="ORF">AC578_10787</name>
</gene>
<evidence type="ECO:0000256" key="1">
    <source>
        <dbReference type="SAM" id="Phobius"/>
    </source>
</evidence>
<evidence type="ECO:0000313" key="3">
    <source>
        <dbReference type="Proteomes" id="UP000070133"/>
    </source>
</evidence>
<feature type="transmembrane region" description="Helical" evidence="1">
    <location>
        <begin position="75"/>
        <end position="96"/>
    </location>
</feature>
<proteinExistence type="predicted"/>
<comment type="caution">
    <text evidence="2">The sequence shown here is derived from an EMBL/GenBank/DDBJ whole genome shotgun (WGS) entry which is preliminary data.</text>
</comment>
<keyword evidence="1" id="KW-0472">Membrane</keyword>
<organism evidence="2 3">
    <name type="scientific">Pseudocercospora eumusae</name>
    <dbReference type="NCBI Taxonomy" id="321146"/>
    <lineage>
        <taxon>Eukaryota</taxon>
        <taxon>Fungi</taxon>
        <taxon>Dikarya</taxon>
        <taxon>Ascomycota</taxon>
        <taxon>Pezizomycotina</taxon>
        <taxon>Dothideomycetes</taxon>
        <taxon>Dothideomycetidae</taxon>
        <taxon>Mycosphaerellales</taxon>
        <taxon>Mycosphaerellaceae</taxon>
        <taxon>Pseudocercospora</taxon>
    </lineage>
</organism>